<dbReference type="Gene3D" id="1.10.260.40">
    <property type="entry name" value="lambda repressor-like DNA-binding domains"/>
    <property type="match status" value="1"/>
</dbReference>
<dbReference type="PANTHER" id="PTHR35010">
    <property type="entry name" value="BLL4672 PROTEIN-RELATED"/>
    <property type="match status" value="1"/>
</dbReference>
<sequence>MVERPSADGDRHTVHPPTFGGLLRQLRDDRRISREKLATVTGMSASYVTHLEKGERDHPTRSVVEALARSLDGVHALSRAERRHLFDLAGLVDTVIPTVAQLRADITPAMRHGLELHGANPAGYVDSRCNLLACNAVASRILHDLPEGANLLHWIFGDPVAAHVLVDWEEAARLSVATLRARMGRTPPGEWSAALLDELGRYPDFRRMWGDGVVDFADASAVLRLRERATGRPIVVDFQMYEVDTGGYPGWVRFFVGLRRAA</sequence>
<proteinExistence type="predicted"/>
<dbReference type="PANTHER" id="PTHR35010:SF2">
    <property type="entry name" value="BLL4672 PROTEIN"/>
    <property type="match status" value="1"/>
</dbReference>
<dbReference type="Pfam" id="PF13560">
    <property type="entry name" value="HTH_31"/>
    <property type="match status" value="1"/>
</dbReference>
<dbReference type="CDD" id="cd00093">
    <property type="entry name" value="HTH_XRE"/>
    <property type="match status" value="1"/>
</dbReference>
<comment type="caution">
    <text evidence="3">The sequence shown here is derived from an EMBL/GenBank/DDBJ whole genome shotgun (WGS) entry which is preliminary data.</text>
</comment>
<organism evidence="3 4">
    <name type="scientific">Nocardia xishanensis</name>
    <dbReference type="NCBI Taxonomy" id="238964"/>
    <lineage>
        <taxon>Bacteria</taxon>
        <taxon>Bacillati</taxon>
        <taxon>Actinomycetota</taxon>
        <taxon>Actinomycetes</taxon>
        <taxon>Mycobacteriales</taxon>
        <taxon>Nocardiaceae</taxon>
        <taxon>Nocardia</taxon>
    </lineage>
</organism>
<dbReference type="InterPro" id="IPR001387">
    <property type="entry name" value="Cro/C1-type_HTH"/>
</dbReference>
<dbReference type="PROSITE" id="PS50943">
    <property type="entry name" value="HTH_CROC1"/>
    <property type="match status" value="1"/>
</dbReference>
<evidence type="ECO:0000313" key="4">
    <source>
        <dbReference type="Proteomes" id="UP001611415"/>
    </source>
</evidence>
<name>A0ABW7X1S3_9NOCA</name>
<dbReference type="Proteomes" id="UP001611415">
    <property type="component" value="Unassembled WGS sequence"/>
</dbReference>
<keyword evidence="4" id="KW-1185">Reference proteome</keyword>
<dbReference type="Gene3D" id="3.30.450.180">
    <property type="match status" value="1"/>
</dbReference>
<dbReference type="EMBL" id="JBIRYO010000009">
    <property type="protein sequence ID" value="MFI2475053.1"/>
    <property type="molecule type" value="Genomic_DNA"/>
</dbReference>
<dbReference type="SUPFAM" id="SSF47413">
    <property type="entry name" value="lambda repressor-like DNA-binding domains"/>
    <property type="match status" value="1"/>
</dbReference>
<gene>
    <name evidence="3" type="ORF">ACH49W_16880</name>
</gene>
<dbReference type="RefSeq" id="WP_357404178.1">
    <property type="nucleotide sequence ID" value="NZ_JBEYCD010000005.1"/>
</dbReference>
<accession>A0ABW7X1S3</accession>
<feature type="domain" description="HTH cro/C1-type" evidence="2">
    <location>
        <begin position="23"/>
        <end position="77"/>
    </location>
</feature>
<feature type="region of interest" description="Disordered" evidence="1">
    <location>
        <begin position="1"/>
        <end position="21"/>
    </location>
</feature>
<dbReference type="InterPro" id="IPR010982">
    <property type="entry name" value="Lambda_DNA-bd_dom_sf"/>
</dbReference>
<evidence type="ECO:0000259" key="2">
    <source>
        <dbReference type="PROSITE" id="PS50943"/>
    </source>
</evidence>
<dbReference type="Pfam" id="PF17765">
    <property type="entry name" value="MLTR_LBD"/>
    <property type="match status" value="1"/>
</dbReference>
<dbReference type="SMART" id="SM00530">
    <property type="entry name" value="HTH_XRE"/>
    <property type="match status" value="1"/>
</dbReference>
<dbReference type="InterPro" id="IPR041413">
    <property type="entry name" value="MLTR_LBD"/>
</dbReference>
<evidence type="ECO:0000313" key="3">
    <source>
        <dbReference type="EMBL" id="MFI2475053.1"/>
    </source>
</evidence>
<feature type="compositionally biased region" description="Basic and acidic residues" evidence="1">
    <location>
        <begin position="1"/>
        <end position="13"/>
    </location>
</feature>
<evidence type="ECO:0000256" key="1">
    <source>
        <dbReference type="SAM" id="MobiDB-lite"/>
    </source>
</evidence>
<reference evidence="3 4" key="1">
    <citation type="submission" date="2024-10" db="EMBL/GenBank/DDBJ databases">
        <title>The Natural Products Discovery Center: Release of the First 8490 Sequenced Strains for Exploring Actinobacteria Biosynthetic Diversity.</title>
        <authorList>
            <person name="Kalkreuter E."/>
            <person name="Kautsar S.A."/>
            <person name="Yang D."/>
            <person name="Bader C.D."/>
            <person name="Teijaro C.N."/>
            <person name="Fluegel L."/>
            <person name="Davis C.M."/>
            <person name="Simpson J.R."/>
            <person name="Lauterbach L."/>
            <person name="Steele A.D."/>
            <person name="Gui C."/>
            <person name="Meng S."/>
            <person name="Li G."/>
            <person name="Viehrig K."/>
            <person name="Ye F."/>
            <person name="Su P."/>
            <person name="Kiefer A.F."/>
            <person name="Nichols A."/>
            <person name="Cepeda A.J."/>
            <person name="Yan W."/>
            <person name="Fan B."/>
            <person name="Jiang Y."/>
            <person name="Adhikari A."/>
            <person name="Zheng C.-J."/>
            <person name="Schuster L."/>
            <person name="Cowan T.M."/>
            <person name="Smanski M.J."/>
            <person name="Chevrette M.G."/>
            <person name="De Carvalho L.P.S."/>
            <person name="Shen B."/>
        </authorList>
    </citation>
    <scope>NUCLEOTIDE SEQUENCE [LARGE SCALE GENOMIC DNA]</scope>
    <source>
        <strain evidence="3 4">NPDC019275</strain>
    </source>
</reference>
<protein>
    <submittedName>
        <fullName evidence="3">Helix-turn-helix transcriptional regulator</fullName>
    </submittedName>
</protein>